<evidence type="ECO:0008006" key="4">
    <source>
        <dbReference type="Google" id="ProtNLM"/>
    </source>
</evidence>
<name>A0ABP8IGL8_9BACT</name>
<reference evidence="3" key="1">
    <citation type="journal article" date="2019" name="Int. J. Syst. Evol. Microbiol.">
        <title>The Global Catalogue of Microorganisms (GCM) 10K type strain sequencing project: providing services to taxonomists for standard genome sequencing and annotation.</title>
        <authorList>
            <consortium name="The Broad Institute Genomics Platform"/>
            <consortium name="The Broad Institute Genome Sequencing Center for Infectious Disease"/>
            <person name="Wu L."/>
            <person name="Ma J."/>
        </authorList>
    </citation>
    <scope>NUCLEOTIDE SEQUENCE [LARGE SCALE GENOMIC DNA]</scope>
    <source>
        <strain evidence="3">JCM 17923</strain>
    </source>
</reference>
<dbReference type="InterPro" id="IPR026444">
    <property type="entry name" value="Secre_tail"/>
</dbReference>
<organism evidence="2 3">
    <name type="scientific">Hymenobacter saemangeumensis</name>
    <dbReference type="NCBI Taxonomy" id="1084522"/>
    <lineage>
        <taxon>Bacteria</taxon>
        <taxon>Pseudomonadati</taxon>
        <taxon>Bacteroidota</taxon>
        <taxon>Cytophagia</taxon>
        <taxon>Cytophagales</taxon>
        <taxon>Hymenobacteraceae</taxon>
        <taxon>Hymenobacter</taxon>
    </lineage>
</organism>
<evidence type="ECO:0000313" key="2">
    <source>
        <dbReference type="EMBL" id="GAA4358212.1"/>
    </source>
</evidence>
<protein>
    <recommendedName>
        <fullName evidence="4">T9SS type A sorting domain-containing protein</fullName>
    </recommendedName>
</protein>
<sequence length="823" mass="85566">MKKPILIVASLLLLSVTERTVVAQALDPGFTVSTIYAPGGVESVAEQPDGKLLVVGNFFRINGSPAYHVSRFNTNGSLDAAFQQNVGTATRPFEVTLAPNGKIYLSTELSTPITAGGITRTGVLRLNADGTGDTSFNAGNGLASQSFYYLDDVLPLANGQSIVVGAFESFNGVPANCIVRLTASGAVDPTFNTGTGTGGPYSEITSITALPNGKYMIAGEFDSFNGTPCNGLARLNADGSFDPTFTSPLVSNSYIINMTVQPDGKILLSGTMRFGAGSSSQSLARVLPSGAIDPGFTPPALNAFAVSTYSGNAMQVQPDGKILFINRAGVPNTSAARVARLNIDGTLDTSFQVGSGPDISPATIKLLANGRILVGGFFNTFNTTLDRTLVQLNSSGTIDPSFQPLIQNVGNITSLQRQPDGKYVAGGNFSEINGQIVRRLTRFNPSGSIDATFTPPTINTTSIASLALQPDGRLLVVIPQSVQRLLANGSADNSFTPPTYTNSFLTKMLLQADGRIVLAGYSVFQNGTLLTSPITRLLSNGSVDNTFSTATTQPQRIGAVFSLAQQANGKLLVGESTSIKRLEVSGAPDATFTSPEVEARSLALQSDGKILVGSNSFAAPSGMPLPALVRLTTAGGEDLSFTPPAIEGLINSVVIQPNNRILLGGAFTSPNLPSNLARVLTTGQADVSFAATAAPNGAVQTMLVQADGKIVLGGSFTALSGQPSMSLARITATNVLHMAAPQAVATRTEAWPVPAQGSLNLAPAPTAQAQAVELLDALGRPVLQQPLLGSATVTLPLDNIKPGIYLLRVTYSEGVVTRRIQVQ</sequence>
<proteinExistence type="predicted"/>
<comment type="caution">
    <text evidence="2">The sequence shown here is derived from an EMBL/GenBank/DDBJ whole genome shotgun (WGS) entry which is preliminary data.</text>
</comment>
<keyword evidence="3" id="KW-1185">Reference proteome</keyword>
<accession>A0ABP8IGL8</accession>
<dbReference type="SUPFAM" id="SSF75011">
    <property type="entry name" value="3-carboxy-cis,cis-mucoante lactonizing enzyme"/>
    <property type="match status" value="2"/>
</dbReference>
<evidence type="ECO:0000313" key="3">
    <source>
        <dbReference type="Proteomes" id="UP001501153"/>
    </source>
</evidence>
<dbReference type="Proteomes" id="UP001501153">
    <property type="component" value="Unassembled WGS sequence"/>
</dbReference>
<dbReference type="Pfam" id="PF17164">
    <property type="entry name" value="DUF5122"/>
    <property type="match status" value="12"/>
</dbReference>
<dbReference type="Gene3D" id="2.80.10.50">
    <property type="match status" value="6"/>
</dbReference>
<dbReference type="NCBIfam" id="TIGR04183">
    <property type="entry name" value="Por_Secre_tail"/>
    <property type="match status" value="1"/>
</dbReference>
<keyword evidence="1" id="KW-0732">Signal</keyword>
<feature type="signal peptide" evidence="1">
    <location>
        <begin position="1"/>
        <end position="25"/>
    </location>
</feature>
<evidence type="ECO:0000256" key="1">
    <source>
        <dbReference type="SAM" id="SignalP"/>
    </source>
</evidence>
<dbReference type="EMBL" id="BAABGZ010000027">
    <property type="protein sequence ID" value="GAA4358212.1"/>
    <property type="molecule type" value="Genomic_DNA"/>
</dbReference>
<feature type="chain" id="PRO_5046340730" description="T9SS type A sorting domain-containing protein" evidence="1">
    <location>
        <begin position="26"/>
        <end position="823"/>
    </location>
</feature>
<gene>
    <name evidence="2" type="ORF">GCM10023185_23620</name>
</gene>
<dbReference type="NCBIfam" id="TIGR02608">
    <property type="entry name" value="delta_60_rpt"/>
    <property type="match status" value="12"/>
</dbReference>
<dbReference type="InterPro" id="IPR013431">
    <property type="entry name" value="Delta_60_rpt"/>
</dbReference>